<feature type="compositionally biased region" description="Basic residues" evidence="1">
    <location>
        <begin position="99"/>
        <end position="112"/>
    </location>
</feature>
<feature type="compositionally biased region" description="Low complexity" evidence="1">
    <location>
        <begin position="136"/>
        <end position="145"/>
    </location>
</feature>
<dbReference type="EnsemblPlants" id="OMERI11G01240.1">
    <property type="protein sequence ID" value="OMERI11G01240.1"/>
    <property type="gene ID" value="OMERI11G01240"/>
</dbReference>
<proteinExistence type="predicted"/>
<reference evidence="2" key="1">
    <citation type="submission" date="2015-04" db="UniProtKB">
        <authorList>
            <consortium name="EnsemblPlants"/>
        </authorList>
    </citation>
    <scope>IDENTIFICATION</scope>
</reference>
<dbReference type="Gramene" id="OMERI11G01240.1">
    <property type="protein sequence ID" value="OMERI11G01240.1"/>
    <property type="gene ID" value="OMERI11G01240"/>
</dbReference>
<dbReference type="AlphaFoldDB" id="A0A0E0F1S2"/>
<dbReference type="HOGENOM" id="CLU_1345100_0_0_1"/>
<dbReference type="Proteomes" id="UP000008021">
    <property type="component" value="Chromosome 11"/>
</dbReference>
<feature type="region of interest" description="Disordered" evidence="1">
    <location>
        <begin position="72"/>
        <end position="145"/>
    </location>
</feature>
<accession>A0A0E0F1S2</accession>
<evidence type="ECO:0000313" key="2">
    <source>
        <dbReference type="EnsemblPlants" id="OMERI11G01240.1"/>
    </source>
</evidence>
<evidence type="ECO:0000256" key="1">
    <source>
        <dbReference type="SAM" id="MobiDB-lite"/>
    </source>
</evidence>
<organism evidence="2">
    <name type="scientific">Oryza meridionalis</name>
    <dbReference type="NCBI Taxonomy" id="40149"/>
    <lineage>
        <taxon>Eukaryota</taxon>
        <taxon>Viridiplantae</taxon>
        <taxon>Streptophyta</taxon>
        <taxon>Embryophyta</taxon>
        <taxon>Tracheophyta</taxon>
        <taxon>Spermatophyta</taxon>
        <taxon>Magnoliopsida</taxon>
        <taxon>Liliopsida</taxon>
        <taxon>Poales</taxon>
        <taxon>Poaceae</taxon>
        <taxon>BOP clade</taxon>
        <taxon>Oryzoideae</taxon>
        <taxon>Oryzeae</taxon>
        <taxon>Oryzinae</taxon>
        <taxon>Oryza</taxon>
    </lineage>
</organism>
<keyword evidence="3" id="KW-1185">Reference proteome</keyword>
<name>A0A0E0F1S2_9ORYZ</name>
<reference evidence="2" key="2">
    <citation type="submission" date="2018-05" db="EMBL/GenBank/DDBJ databases">
        <title>OmerRS3 (Oryza meridionalis Reference Sequence Version 3).</title>
        <authorList>
            <person name="Zhang J."/>
            <person name="Kudrna D."/>
            <person name="Lee S."/>
            <person name="Talag J."/>
            <person name="Welchert J."/>
            <person name="Wing R.A."/>
        </authorList>
    </citation>
    <scope>NUCLEOTIDE SEQUENCE [LARGE SCALE GENOMIC DNA]</scope>
    <source>
        <strain evidence="2">cv. OR44</strain>
    </source>
</reference>
<sequence>MAGLPEHGDCRVRYLADDDESYPSIASSKVFFPINGIVLRLLALYGRCRCRRPSPSPVSRVFPNPSSHAWRRPPFSPVVVRRPPPPTTTLASGPVPRRAVPRRRQPLPHPQHRRDAAHRQPRRRAAAASGQTGSWPSPGSPFASSRAPAAAALPLSLVSAAAAPPLLPRPAGLLPTYRCPCPNEMKRERGGEKTLEREVMAWIF</sequence>
<protein>
    <submittedName>
        <fullName evidence="2">Uncharacterized protein</fullName>
    </submittedName>
</protein>
<evidence type="ECO:0000313" key="3">
    <source>
        <dbReference type="Proteomes" id="UP000008021"/>
    </source>
</evidence>